<comment type="caution">
    <text evidence="3">The sequence shown here is derived from an EMBL/GenBank/DDBJ whole genome shotgun (WGS) entry which is preliminary data.</text>
</comment>
<name>A0ABR8HII7_NOSPU</name>
<dbReference type="Proteomes" id="UP000606396">
    <property type="component" value="Unassembled WGS sequence"/>
</dbReference>
<feature type="region of interest" description="Disordered" evidence="1">
    <location>
        <begin position="67"/>
        <end position="109"/>
    </location>
</feature>
<feature type="compositionally biased region" description="Polar residues" evidence="1">
    <location>
        <begin position="76"/>
        <end position="94"/>
    </location>
</feature>
<keyword evidence="4" id="KW-1185">Reference proteome</keyword>
<gene>
    <name evidence="3" type="ORF">H6G94_31175</name>
</gene>
<evidence type="ECO:0000313" key="3">
    <source>
        <dbReference type="EMBL" id="MBD2615663.1"/>
    </source>
</evidence>
<feature type="domain" description="HTH cro/C1-type" evidence="2">
    <location>
        <begin position="7"/>
        <end position="69"/>
    </location>
</feature>
<dbReference type="InterPro" id="IPR001387">
    <property type="entry name" value="Cro/C1-type_HTH"/>
</dbReference>
<evidence type="ECO:0000256" key="1">
    <source>
        <dbReference type="SAM" id="MobiDB-lite"/>
    </source>
</evidence>
<dbReference type="Pfam" id="PF13443">
    <property type="entry name" value="HTH_26"/>
    <property type="match status" value="1"/>
</dbReference>
<sequence length="109" mass="12137">MPMINVLKEFLATKGVETAYQFHKKTGLPQATAYRLYNKRNVYPDQKTQEIVCKVFDAQPGDFLRYEPDNAEASGKLNSQEQSSNVSKLNSAPFSSADDESLSLITEAA</sequence>
<proteinExistence type="predicted"/>
<dbReference type="EMBL" id="JACJTC010000028">
    <property type="protein sequence ID" value="MBD2615663.1"/>
    <property type="molecule type" value="Genomic_DNA"/>
</dbReference>
<evidence type="ECO:0000313" key="4">
    <source>
        <dbReference type="Proteomes" id="UP000606396"/>
    </source>
</evidence>
<accession>A0ABR8HII7</accession>
<evidence type="ECO:0000259" key="2">
    <source>
        <dbReference type="Pfam" id="PF13443"/>
    </source>
</evidence>
<organism evidence="3 4">
    <name type="scientific">Nostoc punctiforme FACHB-252</name>
    <dbReference type="NCBI Taxonomy" id="1357509"/>
    <lineage>
        <taxon>Bacteria</taxon>
        <taxon>Bacillati</taxon>
        <taxon>Cyanobacteriota</taxon>
        <taxon>Cyanophyceae</taxon>
        <taxon>Nostocales</taxon>
        <taxon>Nostocaceae</taxon>
        <taxon>Nostoc</taxon>
    </lineage>
</organism>
<protein>
    <submittedName>
        <fullName evidence="3">Helix-turn-helix transcriptional regulator</fullName>
    </submittedName>
</protein>
<reference evidence="3 4" key="1">
    <citation type="journal article" date="2020" name="ISME J.">
        <title>Comparative genomics reveals insights into cyanobacterial evolution and habitat adaptation.</title>
        <authorList>
            <person name="Chen M.Y."/>
            <person name="Teng W.K."/>
            <person name="Zhao L."/>
            <person name="Hu C.X."/>
            <person name="Zhou Y.K."/>
            <person name="Han B.P."/>
            <person name="Song L.R."/>
            <person name="Shu W.S."/>
        </authorList>
    </citation>
    <scope>NUCLEOTIDE SEQUENCE [LARGE SCALE GENOMIC DNA]</scope>
    <source>
        <strain evidence="3 4">FACHB-252</strain>
    </source>
</reference>